<reference evidence="1" key="1">
    <citation type="submission" date="2020-02" db="EMBL/GenBank/DDBJ databases">
        <authorList>
            <person name="Meier V. D."/>
        </authorList>
    </citation>
    <scope>NUCLEOTIDE SEQUENCE</scope>
    <source>
        <strain evidence="1">AVDCRST_MAG46</strain>
    </source>
</reference>
<name>A0A6J4MBY5_9ACTN</name>
<accession>A0A6J4MBY5</accession>
<organism evidence="1">
    <name type="scientific">uncultured Nocardioidaceae bacterium</name>
    <dbReference type="NCBI Taxonomy" id="253824"/>
    <lineage>
        <taxon>Bacteria</taxon>
        <taxon>Bacillati</taxon>
        <taxon>Actinomycetota</taxon>
        <taxon>Actinomycetes</taxon>
        <taxon>Propionibacteriales</taxon>
        <taxon>Nocardioidaceae</taxon>
        <taxon>environmental samples</taxon>
    </lineage>
</organism>
<proteinExistence type="predicted"/>
<gene>
    <name evidence="1" type="ORF">AVDCRST_MAG46-2803</name>
</gene>
<evidence type="ECO:0000313" key="1">
    <source>
        <dbReference type="EMBL" id="CAA9354232.1"/>
    </source>
</evidence>
<dbReference type="EMBL" id="CADCUD010000191">
    <property type="protein sequence ID" value="CAA9354232.1"/>
    <property type="molecule type" value="Genomic_DNA"/>
</dbReference>
<protein>
    <submittedName>
        <fullName evidence="1">Uncharacterized protein</fullName>
    </submittedName>
</protein>
<sequence length="88" mass="9613">MVVSFLRSGVVGMQGPADAGAARPDGQIDQKSIITGANVAVGRWPRTGFPLFHRQRRRSGSARLSVGMCLDVVHLDIKRYLTEHGARR</sequence>
<dbReference type="AlphaFoldDB" id="A0A6J4MBY5"/>